<sequence length="99" mass="11150">LNNLTRSVILRTNKLALLVKACIPSFCISFHFFYELIYFVSLILSLSSLLQPFSLYKKPWAGNVSCIQTKLLASKYFPSGLSPTFTLVCVIFTPIVLII</sequence>
<evidence type="ECO:0000313" key="2">
    <source>
        <dbReference type="WBParaSite" id="BTMF_0000265801-mRNA-1"/>
    </source>
</evidence>
<keyword evidence="1" id="KW-0472">Membrane</keyword>
<dbReference type="AlphaFoldDB" id="A0A0R3Q8K0"/>
<organism evidence="2">
    <name type="scientific">Brugia timori</name>
    <dbReference type="NCBI Taxonomy" id="42155"/>
    <lineage>
        <taxon>Eukaryota</taxon>
        <taxon>Metazoa</taxon>
        <taxon>Ecdysozoa</taxon>
        <taxon>Nematoda</taxon>
        <taxon>Chromadorea</taxon>
        <taxon>Rhabditida</taxon>
        <taxon>Spirurina</taxon>
        <taxon>Spiruromorpha</taxon>
        <taxon>Filarioidea</taxon>
        <taxon>Onchocercidae</taxon>
        <taxon>Brugia</taxon>
    </lineage>
</organism>
<accession>A0A0R3Q8K0</accession>
<keyword evidence="1" id="KW-0812">Transmembrane</keyword>
<evidence type="ECO:0000256" key="1">
    <source>
        <dbReference type="SAM" id="Phobius"/>
    </source>
</evidence>
<protein>
    <submittedName>
        <fullName evidence="2">Ovule protein</fullName>
    </submittedName>
</protein>
<keyword evidence="1" id="KW-1133">Transmembrane helix</keyword>
<dbReference type="WBParaSite" id="BTMF_0000265801-mRNA-1">
    <property type="protein sequence ID" value="BTMF_0000265801-mRNA-1"/>
    <property type="gene ID" value="BTMF_0000265801"/>
</dbReference>
<feature type="transmembrane region" description="Helical" evidence="1">
    <location>
        <begin position="76"/>
        <end position="98"/>
    </location>
</feature>
<name>A0A0R3Q8K0_9BILA</name>
<proteinExistence type="predicted"/>
<feature type="transmembrane region" description="Helical" evidence="1">
    <location>
        <begin position="15"/>
        <end position="32"/>
    </location>
</feature>
<reference evidence="2" key="1">
    <citation type="submission" date="2017-02" db="UniProtKB">
        <authorList>
            <consortium name="WormBaseParasite"/>
        </authorList>
    </citation>
    <scope>IDENTIFICATION</scope>
</reference>